<dbReference type="EMBL" id="LVVK01000002">
    <property type="protein sequence ID" value="OPB47153.1"/>
    <property type="molecule type" value="Genomic_DNA"/>
</dbReference>
<dbReference type="PANTHER" id="PTHR10366">
    <property type="entry name" value="NAD DEPENDENT EPIMERASE/DEHYDRATASE"/>
    <property type="match status" value="1"/>
</dbReference>
<keyword evidence="5" id="KW-1185">Reference proteome</keyword>
<protein>
    <recommendedName>
        <fullName evidence="3">NAD-dependent epimerase/dehydratase domain-containing protein</fullName>
    </recommendedName>
</protein>
<proteinExistence type="inferred from homology"/>
<dbReference type="InterPro" id="IPR036291">
    <property type="entry name" value="NAD(P)-bd_dom_sf"/>
</dbReference>
<sequence length="315" mass="33961">MAGELVLITGATGMIGFRTLVFLLEAGYKVRAAVRNQAGFDKISQLKPVAPYASQLTSVIVPDITVDGAYDEAVKGVEYVVHVASPLASNAPPGIDYDSYMIQPAIRGTVGILESAAKTTGVKKVVITGSILSLVDAKTLGSGSYINAFNKTKEWVAEKKPSFSVNHVFPVFVLGRDDTVTTAEQIVKGTNNMLMGPLFGSTRPPIPGGSVHLDDVARLHVLALEPKVEDGQDFLAASQPLESFEWSDAARIIKKHFPKAAADGIFQLDHVEKVVTLQTKVDSTKAEKLFGFKFKNFEEQVQSVVGHYLELKGNN</sequence>
<reference evidence="4 5" key="1">
    <citation type="submission" date="2016-04" db="EMBL/GenBank/DDBJ databases">
        <title>Multiple horizontal gene transfer events from other fungi enriched the ability of the initially mycotrophic fungus Trichoderma (Ascomycota) to feed on dead plant biomass.</title>
        <authorList>
            <person name="Atanasova L."/>
            <person name="Chenthamara K."/>
            <person name="Zhang J."/>
            <person name="Grujic M."/>
            <person name="Henrissat B."/>
            <person name="Kuo A."/>
            <person name="Aertz A."/>
            <person name="Salamov A."/>
            <person name="Lipzen A."/>
            <person name="Labutti K."/>
            <person name="Barry K."/>
            <person name="Miao Y."/>
            <person name="Rahimi M.J."/>
            <person name="Shen Q."/>
            <person name="Grigoriev I.V."/>
            <person name="Kubicek C.P."/>
            <person name="Druzhinina I.S."/>
        </authorList>
    </citation>
    <scope>NUCLEOTIDE SEQUENCE [LARGE SCALE GENOMIC DNA]</scope>
    <source>
        <strain evidence="4 5">NJAU 4742</strain>
    </source>
</reference>
<gene>
    <name evidence="4" type="ORF">A0O28_0072770</name>
</gene>
<evidence type="ECO:0000313" key="4">
    <source>
        <dbReference type="EMBL" id="OPB47153.1"/>
    </source>
</evidence>
<comment type="similarity">
    <text evidence="2">Belongs to the NAD(P)-dependent epimerase/dehydratase family. Dihydroflavonol-4-reductase subfamily.</text>
</comment>
<feature type="domain" description="NAD-dependent epimerase/dehydratase" evidence="3">
    <location>
        <begin position="6"/>
        <end position="130"/>
    </location>
</feature>
<dbReference type="Pfam" id="PF01370">
    <property type="entry name" value="Epimerase"/>
    <property type="match status" value="1"/>
</dbReference>
<dbReference type="AlphaFoldDB" id="A0A1T3D1G5"/>
<dbReference type="InterPro" id="IPR050425">
    <property type="entry name" value="NAD(P)_dehydrat-like"/>
</dbReference>
<dbReference type="Gene3D" id="3.40.50.720">
    <property type="entry name" value="NAD(P)-binding Rossmann-like Domain"/>
    <property type="match status" value="2"/>
</dbReference>
<evidence type="ECO:0000259" key="3">
    <source>
        <dbReference type="Pfam" id="PF01370"/>
    </source>
</evidence>
<accession>A0A1T3D1G5</accession>
<dbReference type="Proteomes" id="UP000191004">
    <property type="component" value="Unassembled WGS sequence"/>
</dbReference>
<organism evidence="4 5">
    <name type="scientific">Trichoderma guizhouense</name>
    <dbReference type="NCBI Taxonomy" id="1491466"/>
    <lineage>
        <taxon>Eukaryota</taxon>
        <taxon>Fungi</taxon>
        <taxon>Dikarya</taxon>
        <taxon>Ascomycota</taxon>
        <taxon>Pezizomycotina</taxon>
        <taxon>Sordariomycetes</taxon>
        <taxon>Hypocreomycetidae</taxon>
        <taxon>Hypocreales</taxon>
        <taxon>Hypocreaceae</taxon>
        <taxon>Trichoderma</taxon>
    </lineage>
</organism>
<evidence type="ECO:0000256" key="2">
    <source>
        <dbReference type="ARBA" id="ARBA00023445"/>
    </source>
</evidence>
<keyword evidence="1" id="KW-0560">Oxidoreductase</keyword>
<dbReference type="PANTHER" id="PTHR10366:SF564">
    <property type="entry name" value="STEROL-4-ALPHA-CARBOXYLATE 3-DEHYDROGENASE, DECARBOXYLATING"/>
    <property type="match status" value="1"/>
</dbReference>
<evidence type="ECO:0000313" key="5">
    <source>
        <dbReference type="Proteomes" id="UP000191004"/>
    </source>
</evidence>
<name>A0A1T3D1G5_9HYPO</name>
<evidence type="ECO:0000256" key="1">
    <source>
        <dbReference type="ARBA" id="ARBA00023002"/>
    </source>
</evidence>
<dbReference type="SUPFAM" id="SSF51735">
    <property type="entry name" value="NAD(P)-binding Rossmann-fold domains"/>
    <property type="match status" value="1"/>
</dbReference>
<dbReference type="InterPro" id="IPR001509">
    <property type="entry name" value="Epimerase_deHydtase"/>
</dbReference>
<dbReference type="OrthoDB" id="2735536at2759"/>
<dbReference type="GO" id="GO:0016616">
    <property type="term" value="F:oxidoreductase activity, acting on the CH-OH group of donors, NAD or NADP as acceptor"/>
    <property type="evidence" value="ECO:0007669"/>
    <property type="project" value="TreeGrafter"/>
</dbReference>
<comment type="caution">
    <text evidence="4">The sequence shown here is derived from an EMBL/GenBank/DDBJ whole genome shotgun (WGS) entry which is preliminary data.</text>
</comment>